<feature type="domain" description="TonB-dependent receptor-like beta-barrel" evidence="11">
    <location>
        <begin position="456"/>
        <end position="818"/>
    </location>
</feature>
<dbReference type="Pfam" id="PF13715">
    <property type="entry name" value="CarbopepD_reg_2"/>
    <property type="match status" value="1"/>
</dbReference>
<evidence type="ECO:0000256" key="7">
    <source>
        <dbReference type="ARBA" id="ARBA00023237"/>
    </source>
</evidence>
<dbReference type="InterPro" id="IPR037066">
    <property type="entry name" value="Plug_dom_sf"/>
</dbReference>
<feature type="chain" id="PRO_5004472372" evidence="10">
    <location>
        <begin position="21"/>
        <end position="1065"/>
    </location>
</feature>
<dbReference type="InterPro" id="IPR012910">
    <property type="entry name" value="Plug_dom"/>
</dbReference>
<dbReference type="SUPFAM" id="SSF49464">
    <property type="entry name" value="Carboxypeptidase regulatory domain-like"/>
    <property type="match status" value="1"/>
</dbReference>
<feature type="signal peptide" evidence="10">
    <location>
        <begin position="1"/>
        <end position="20"/>
    </location>
</feature>
<dbReference type="PATRIC" id="fig|1150600.3.peg.885"/>
<feature type="domain" description="TonB-dependent receptor plug" evidence="12">
    <location>
        <begin position="117"/>
        <end position="240"/>
    </location>
</feature>
<dbReference type="InterPro" id="IPR023996">
    <property type="entry name" value="TonB-dep_OMP_SusC/RagA"/>
</dbReference>
<dbReference type="eggNOG" id="COG1629">
    <property type="taxonomic scope" value="Bacteria"/>
</dbReference>
<dbReference type="SUPFAM" id="SSF56935">
    <property type="entry name" value="Porins"/>
    <property type="match status" value="1"/>
</dbReference>
<evidence type="ECO:0000256" key="4">
    <source>
        <dbReference type="ARBA" id="ARBA00022692"/>
    </source>
</evidence>
<evidence type="ECO:0000313" key="14">
    <source>
        <dbReference type="Proteomes" id="UP000014174"/>
    </source>
</evidence>
<keyword evidence="4 8" id="KW-0812">Transmembrane</keyword>
<dbReference type="Pfam" id="PF07715">
    <property type="entry name" value="Plug"/>
    <property type="match status" value="1"/>
</dbReference>
<name>R9H3X4_9SPHI</name>
<dbReference type="NCBIfam" id="TIGR04057">
    <property type="entry name" value="SusC_RagA_signa"/>
    <property type="match status" value="1"/>
</dbReference>
<dbReference type="eggNOG" id="COG3188">
    <property type="taxonomic scope" value="Bacteria"/>
</dbReference>
<keyword evidence="10" id="KW-0732">Signal</keyword>
<dbReference type="NCBIfam" id="TIGR04056">
    <property type="entry name" value="OMP_RagA_SusC"/>
    <property type="match status" value="1"/>
</dbReference>
<evidence type="ECO:0000256" key="3">
    <source>
        <dbReference type="ARBA" id="ARBA00022452"/>
    </source>
</evidence>
<comment type="subcellular location">
    <subcellularLocation>
        <location evidence="1 8">Cell outer membrane</location>
        <topology evidence="1 8">Multi-pass membrane protein</topology>
    </subcellularLocation>
</comment>
<dbReference type="Pfam" id="PF00593">
    <property type="entry name" value="TonB_dep_Rec_b-barrel"/>
    <property type="match status" value="1"/>
</dbReference>
<sequence length="1065" mass="114897">MKRILSNLFILMLLCTSVIAQDRIVTGTVKGKDDGLPLPGVSVRVKGTAIGTQTGANGQYSIKVPGNNAILVLTYIGYTTSELNAGSRSVVNVSLSTDATQLGEVVVTALGITREKKALGYSTQSLNSEQLTQGASTSLAGSMQGKVSGVEIAPSSGMPGASSKITIRGSRSFTGNNTPLYVVDGMPINSAIDISTENSVTGTDYANRGMDIDPNDIETINILKGQAASALYGMRASNGVIIITTKSGKGARKGKPQISLNSTSSFDVVSILPDFQTEYSQGTKGGYTPTASTSWGSLISDLANNPTYGGNTANAYTNASGLQEGKYYVRQRALAGLDPWAVPQTYNNAKDFFDVGTTYSNSVNIAQGFDTGNYAFTFGNTNSDGIIPSTGLDRYNAKLAGEAQLHKNWKTGFSGNYVNSVITKQSSANNGIVATVYGAPASYDLAGIPSNIAGDPYTQNTYRGTSGFDAAYWGVKNNEFTERNQRFFGNSYLQFTNDLGTDNQKLNLKYQIGVDSYTTNYTDLWGYGHANGLGEISQYSYNVNEFNSLFTAMYTWNINTDLVLDALVGNEFINRATKYDYAYGGNFNFSGWNHMDNASNYNASEEYRKRRTVGTFGNLALAYKDMLYLNFTGRNDVVSSMPRNNRSFFYPSASLGWIFTELPTLKNDILTYGKFRVSYAEVGQAGDYLDSYYSTPVFGGGFSSGTPIQYPIGSVVSFTPNSTIYDANLKPQNTKSYEFGADFGLFNGAVTLAYTYSRQNVNDQIFSVPLAGSTGSASLVTNGGSIHTNAHELTVGIKAINKENVKWDLGFNFTKIDNYVDELATGVTSIFLGGFVEPQVRASIGEKFPTIYGISYLRNDAGQIVVDEAGMPQAGAETVIGRVSPDFQLGFNTSVELFKFRLGAVLDWKQGGQMYSGTLGLLDYYGVSKYSGDVRKAGTSFLFPEDAVKVTGTDAAGKNVYAKNDIMISSANAQNYFTNLNAISESMIYDNSFIKLREVSLGYPVYAKKGLNVNLNAFARNILVWSQLKGLDPEASQGNTNMTGAFERFSLPGTSSYGLGINVKF</sequence>
<proteinExistence type="inferred from homology"/>
<evidence type="ECO:0000256" key="6">
    <source>
        <dbReference type="ARBA" id="ARBA00023136"/>
    </source>
</evidence>
<dbReference type="PROSITE" id="PS52016">
    <property type="entry name" value="TONB_DEPENDENT_REC_3"/>
    <property type="match status" value="1"/>
</dbReference>
<keyword evidence="14" id="KW-1185">Reference proteome</keyword>
<keyword evidence="7 8" id="KW-0998">Cell outer membrane</keyword>
<keyword evidence="6 8" id="KW-0472">Membrane</keyword>
<evidence type="ECO:0000259" key="12">
    <source>
        <dbReference type="Pfam" id="PF07715"/>
    </source>
</evidence>
<keyword evidence="2 8" id="KW-0813">Transport</keyword>
<dbReference type="Gene3D" id="2.170.130.10">
    <property type="entry name" value="TonB-dependent receptor, plug domain"/>
    <property type="match status" value="1"/>
</dbReference>
<dbReference type="STRING" id="1150600.ADIARSV_0902"/>
<dbReference type="EMBL" id="AQPN01000038">
    <property type="protein sequence ID" value="EOR95889.1"/>
    <property type="molecule type" value="Genomic_DNA"/>
</dbReference>
<dbReference type="Proteomes" id="UP000014174">
    <property type="component" value="Unassembled WGS sequence"/>
</dbReference>
<keyword evidence="3 8" id="KW-1134">Transmembrane beta strand</keyword>
<evidence type="ECO:0000256" key="2">
    <source>
        <dbReference type="ARBA" id="ARBA00022448"/>
    </source>
</evidence>
<dbReference type="Gene3D" id="2.60.40.1120">
    <property type="entry name" value="Carboxypeptidase-like, regulatory domain"/>
    <property type="match status" value="1"/>
</dbReference>
<evidence type="ECO:0000259" key="11">
    <source>
        <dbReference type="Pfam" id="PF00593"/>
    </source>
</evidence>
<evidence type="ECO:0000256" key="8">
    <source>
        <dbReference type="PROSITE-ProRule" id="PRU01360"/>
    </source>
</evidence>
<keyword evidence="5 9" id="KW-0798">TonB box</keyword>
<dbReference type="RefSeq" id="WP_016194147.1">
    <property type="nucleotide sequence ID" value="NZ_AQPN01000038.1"/>
</dbReference>
<dbReference type="FunFam" id="2.170.130.10:FF:000023">
    <property type="entry name" value="SusC/RagA family TonB-linked outer membrane protein"/>
    <property type="match status" value="1"/>
</dbReference>
<dbReference type="InterPro" id="IPR023997">
    <property type="entry name" value="TonB-dep_OMP_SusC/RagA_CS"/>
</dbReference>
<protein>
    <submittedName>
        <fullName evidence="13">Putative outer membrane protein</fullName>
    </submittedName>
</protein>
<dbReference type="AlphaFoldDB" id="R9H3X4"/>
<comment type="similarity">
    <text evidence="8 9">Belongs to the TonB-dependent receptor family.</text>
</comment>
<evidence type="ECO:0000256" key="1">
    <source>
        <dbReference type="ARBA" id="ARBA00004571"/>
    </source>
</evidence>
<accession>R9H3X4</accession>
<comment type="caution">
    <text evidence="13">The sequence shown here is derived from an EMBL/GenBank/DDBJ whole genome shotgun (WGS) entry which is preliminary data.</text>
</comment>
<evidence type="ECO:0000256" key="10">
    <source>
        <dbReference type="SAM" id="SignalP"/>
    </source>
</evidence>
<dbReference type="InterPro" id="IPR000531">
    <property type="entry name" value="Beta-barrel_TonB"/>
</dbReference>
<dbReference type="Gene3D" id="2.40.170.20">
    <property type="entry name" value="TonB-dependent receptor, beta-barrel domain"/>
    <property type="match status" value="1"/>
</dbReference>
<dbReference type="InterPro" id="IPR008969">
    <property type="entry name" value="CarboxyPept-like_regulatory"/>
</dbReference>
<reference evidence="13 14" key="1">
    <citation type="journal article" date="2013" name="Genome Announc.">
        <title>Draft Genome Sequence of Arcticibacter svalbardensis Strain MN12-7T, a Member of the Family Sphingobacteriaceae Isolated from an Arctic Soil Sample.</title>
        <authorList>
            <person name="Shivaji S."/>
            <person name="Ara S."/>
            <person name="Prasad S."/>
            <person name="Manasa B.P."/>
            <person name="Begum Z."/>
            <person name="Singh A."/>
            <person name="Kumar Pinnaka A."/>
        </authorList>
    </citation>
    <scope>NUCLEOTIDE SEQUENCE [LARGE SCALE GENOMIC DNA]</scope>
    <source>
        <strain evidence="13 14">MN12-7</strain>
    </source>
</reference>
<dbReference type="InterPro" id="IPR039426">
    <property type="entry name" value="TonB-dep_rcpt-like"/>
</dbReference>
<evidence type="ECO:0000256" key="9">
    <source>
        <dbReference type="RuleBase" id="RU003357"/>
    </source>
</evidence>
<evidence type="ECO:0000313" key="13">
    <source>
        <dbReference type="EMBL" id="EOR95889.1"/>
    </source>
</evidence>
<dbReference type="OrthoDB" id="9768177at2"/>
<gene>
    <name evidence="13" type="ORF">ADIARSV_0902</name>
</gene>
<dbReference type="InterPro" id="IPR036942">
    <property type="entry name" value="Beta-barrel_TonB_sf"/>
</dbReference>
<dbReference type="GO" id="GO:0009279">
    <property type="term" value="C:cell outer membrane"/>
    <property type="evidence" value="ECO:0007669"/>
    <property type="project" value="UniProtKB-SubCell"/>
</dbReference>
<organism evidence="13 14">
    <name type="scientific">Arcticibacter svalbardensis MN12-7</name>
    <dbReference type="NCBI Taxonomy" id="1150600"/>
    <lineage>
        <taxon>Bacteria</taxon>
        <taxon>Pseudomonadati</taxon>
        <taxon>Bacteroidota</taxon>
        <taxon>Sphingobacteriia</taxon>
        <taxon>Sphingobacteriales</taxon>
        <taxon>Sphingobacteriaceae</taxon>
        <taxon>Arcticibacter</taxon>
    </lineage>
</organism>
<evidence type="ECO:0000256" key="5">
    <source>
        <dbReference type="ARBA" id="ARBA00023077"/>
    </source>
</evidence>